<dbReference type="RefSeq" id="WP_050058370.1">
    <property type="nucleotide sequence ID" value="NZ_JACHEK010000009.1"/>
</dbReference>
<dbReference type="PANTHER" id="PTHR11122">
    <property type="entry name" value="APOSPORY-ASSOCIATED PROTEIN C-RELATED"/>
    <property type="match status" value="1"/>
</dbReference>
<keyword evidence="7" id="KW-1185">Reference proteome</keyword>
<evidence type="ECO:0000256" key="2">
    <source>
        <dbReference type="ARBA" id="ARBA00005866"/>
    </source>
</evidence>
<dbReference type="PIRSF" id="PIRSF016020">
    <property type="entry name" value="PHexose_mutarotase"/>
    <property type="match status" value="1"/>
</dbReference>
<protein>
    <recommendedName>
        <fullName evidence="4">Putative glucose-6-phosphate 1-epimerase</fullName>
        <ecNumber evidence="4">5.1.3.15</ecNumber>
    </recommendedName>
</protein>
<evidence type="ECO:0000256" key="1">
    <source>
        <dbReference type="ARBA" id="ARBA00001096"/>
    </source>
</evidence>
<dbReference type="OrthoDB" id="9790727at2"/>
<dbReference type="CDD" id="cd09020">
    <property type="entry name" value="D-hex-6-P-epi_like"/>
    <property type="match status" value="1"/>
</dbReference>
<dbReference type="InterPro" id="IPR014718">
    <property type="entry name" value="GH-type_carb-bd"/>
</dbReference>
<evidence type="ECO:0000256" key="4">
    <source>
        <dbReference type="PIRNR" id="PIRNR016020"/>
    </source>
</evidence>
<reference evidence="6 7" key="1">
    <citation type="submission" date="2020-08" db="EMBL/GenBank/DDBJ databases">
        <title>Genomic Encyclopedia of Type Strains, Phase IV (KMG-IV): sequencing the most valuable type-strain genomes for metagenomic binning, comparative biology and taxonomic classification.</title>
        <authorList>
            <person name="Goeker M."/>
        </authorList>
    </citation>
    <scope>NUCLEOTIDE SEQUENCE [LARGE SCALE GENOMIC DNA]</scope>
    <source>
        <strain evidence="6 7">DSM 103733</strain>
    </source>
</reference>
<dbReference type="InterPro" id="IPR025532">
    <property type="entry name" value="G6P_1-epimerase"/>
</dbReference>
<evidence type="ECO:0000256" key="3">
    <source>
        <dbReference type="ARBA" id="ARBA00023235"/>
    </source>
</evidence>
<dbReference type="GO" id="GO:0030246">
    <property type="term" value="F:carbohydrate binding"/>
    <property type="evidence" value="ECO:0007669"/>
    <property type="project" value="UniProtKB-UniRule"/>
</dbReference>
<comment type="caution">
    <text evidence="6">The sequence shown here is derived from an EMBL/GenBank/DDBJ whole genome shotgun (WGS) entry which is preliminary data.</text>
</comment>
<gene>
    <name evidence="6" type="ORF">HNQ77_004128</name>
</gene>
<comment type="similarity">
    <text evidence="2 4">Belongs to the glucose-6-phosphate 1-epimerase family.</text>
</comment>
<keyword evidence="3 4" id="KW-0413">Isomerase</keyword>
<organism evidence="6 7">
    <name type="scientific">Silvibacterium bohemicum</name>
    <dbReference type="NCBI Taxonomy" id="1577686"/>
    <lineage>
        <taxon>Bacteria</taxon>
        <taxon>Pseudomonadati</taxon>
        <taxon>Acidobacteriota</taxon>
        <taxon>Terriglobia</taxon>
        <taxon>Terriglobales</taxon>
        <taxon>Acidobacteriaceae</taxon>
        <taxon>Silvibacterium</taxon>
    </lineage>
</organism>
<evidence type="ECO:0000256" key="5">
    <source>
        <dbReference type="PIRSR" id="PIRSR016020-1"/>
    </source>
</evidence>
<evidence type="ECO:0000313" key="7">
    <source>
        <dbReference type="Proteomes" id="UP000538666"/>
    </source>
</evidence>
<dbReference type="InterPro" id="IPR011013">
    <property type="entry name" value="Gal_mutarotase_sf_dom"/>
</dbReference>
<dbReference type="Gene3D" id="2.70.98.10">
    <property type="match status" value="1"/>
</dbReference>
<comment type="catalytic activity">
    <reaction evidence="1">
        <text>alpha-D-glucose 6-phosphate = beta-D-glucose 6-phosphate</text>
        <dbReference type="Rhea" id="RHEA:16249"/>
        <dbReference type="ChEBI" id="CHEBI:58225"/>
        <dbReference type="ChEBI" id="CHEBI:58247"/>
        <dbReference type="EC" id="5.1.3.15"/>
    </reaction>
</comment>
<dbReference type="EMBL" id="JACHEK010000009">
    <property type="protein sequence ID" value="MBB6146156.1"/>
    <property type="molecule type" value="Genomic_DNA"/>
</dbReference>
<dbReference type="EC" id="5.1.3.15" evidence="4"/>
<dbReference type="SUPFAM" id="SSF74650">
    <property type="entry name" value="Galactose mutarotase-like"/>
    <property type="match status" value="1"/>
</dbReference>
<dbReference type="PANTHER" id="PTHR11122:SF13">
    <property type="entry name" value="GLUCOSE-6-PHOSPHATE 1-EPIMERASE"/>
    <property type="match status" value="1"/>
</dbReference>
<dbReference type="Pfam" id="PF01263">
    <property type="entry name" value="Aldose_epim"/>
    <property type="match status" value="1"/>
</dbReference>
<accession>A0A841JXT2</accession>
<sequence>MPSFVSIEKLNEQHAIAGIASVISGEGNLPKVRVTSPRASAEIYLHGAQVTSWQPAGSEDAIFLSAKSYWEEGRAIRGGIPVCFPWFRNKADDQKAPSHGFVRTKAWELLSIAHEGDSVVVTLVTESDEASRRWWPHEFRIVHRVTVGAELKLELVVTNTGDTALKFEEALHTYHRVGDAGRTRVAGLDGAPYLDNMDGNREKTQAGDVKFTGPTDNAYLTTRNAVEVVDPVLHRRIRTEKKNSLTTVVWNPWQEGAKALADLGDDEWQSMACAEAGNIRSNAVTLAPGEEHTMTATLAVEGDGR</sequence>
<dbReference type="GO" id="GO:0047938">
    <property type="term" value="F:glucose-6-phosphate 1-epimerase activity"/>
    <property type="evidence" value="ECO:0007669"/>
    <property type="project" value="UniProtKB-UniRule"/>
</dbReference>
<name>A0A841JXT2_9BACT</name>
<proteinExistence type="inferred from homology"/>
<evidence type="ECO:0000313" key="6">
    <source>
        <dbReference type="EMBL" id="MBB6146156.1"/>
    </source>
</evidence>
<dbReference type="GO" id="GO:0005975">
    <property type="term" value="P:carbohydrate metabolic process"/>
    <property type="evidence" value="ECO:0007669"/>
    <property type="project" value="InterPro"/>
</dbReference>
<dbReference type="Proteomes" id="UP000538666">
    <property type="component" value="Unassembled WGS sequence"/>
</dbReference>
<feature type="active site" evidence="5">
    <location>
        <position position="172"/>
    </location>
</feature>
<dbReference type="AlphaFoldDB" id="A0A841JXT2"/>
<dbReference type="InterPro" id="IPR008183">
    <property type="entry name" value="Aldose_1/G6P_1-epimerase"/>
</dbReference>
<feature type="active site" evidence="5">
    <location>
        <position position="275"/>
    </location>
</feature>
<dbReference type="GO" id="GO:0005737">
    <property type="term" value="C:cytoplasm"/>
    <property type="evidence" value="ECO:0007669"/>
    <property type="project" value="TreeGrafter"/>
</dbReference>